<dbReference type="InterPro" id="IPR006016">
    <property type="entry name" value="UspA"/>
</dbReference>
<accession>A0A0F5V969</accession>
<proteinExistence type="predicted"/>
<name>A0A0F5V969_9GAMM</name>
<comment type="caution">
    <text evidence="2">The sequence shown here is derived from an EMBL/GenBank/DDBJ whole genome shotgun (WGS) entry which is preliminary data.</text>
</comment>
<dbReference type="STRING" id="265726.KY46_20430"/>
<dbReference type="Pfam" id="PF00582">
    <property type="entry name" value="Usp"/>
    <property type="match status" value="1"/>
</dbReference>
<reference evidence="2 3" key="1">
    <citation type="submission" date="2014-12" db="EMBL/GenBank/DDBJ databases">
        <title>Mercury Reductase activity and rhizosphere competence traits in the genome of root associated Photobacterium halotolerans MELD1.</title>
        <authorList>
            <person name="Mathew D.C."/>
            <person name="Huang C.-C."/>
        </authorList>
    </citation>
    <scope>NUCLEOTIDE SEQUENCE [LARGE SCALE GENOMIC DNA]</scope>
    <source>
        <strain evidence="2 3">MELD1</strain>
    </source>
</reference>
<organism evidence="2 3">
    <name type="scientific">Photobacterium halotolerans</name>
    <dbReference type="NCBI Taxonomy" id="265726"/>
    <lineage>
        <taxon>Bacteria</taxon>
        <taxon>Pseudomonadati</taxon>
        <taxon>Pseudomonadota</taxon>
        <taxon>Gammaproteobacteria</taxon>
        <taxon>Vibrionales</taxon>
        <taxon>Vibrionaceae</taxon>
        <taxon>Photobacterium</taxon>
    </lineage>
</organism>
<sequence>MSINTIIMPFASQENGEMRLQGALSIAQYFGAHLDVLHAQMGSEQLMPTEKQLVSRKFYDQIDKIVRDYIHSDMSQAKQVFEQWCRASHIVEGESTSPQASASWHDIFGYRGEIVAEWGKVADLIIIPKSLNGQTSVSFESAISDGGKPVIVMPRTQTHFSPETVMIAWNGDKAAANAVSSALPLLKRTKQVVVVTSERSIAKKPTQLDLACYLNRHQVEVECITFEHRNRNTGTQLLEIANEIRADVIVSGAFAHQKLHQKVFGGVTKKLLFESTVPLWMMN</sequence>
<dbReference type="OrthoDB" id="9804721at2"/>
<keyword evidence="3" id="KW-1185">Reference proteome</keyword>
<dbReference type="PATRIC" id="fig|265726.11.peg.2892"/>
<evidence type="ECO:0000313" key="2">
    <source>
        <dbReference type="EMBL" id="KKC98044.1"/>
    </source>
</evidence>
<dbReference type="RefSeq" id="WP_046222440.1">
    <property type="nucleotide sequence ID" value="NZ_JWYV01000027.1"/>
</dbReference>
<dbReference type="SUPFAM" id="SSF52402">
    <property type="entry name" value="Adenine nucleotide alpha hydrolases-like"/>
    <property type="match status" value="1"/>
</dbReference>
<evidence type="ECO:0000259" key="1">
    <source>
        <dbReference type="Pfam" id="PF00582"/>
    </source>
</evidence>
<dbReference type="AlphaFoldDB" id="A0A0F5V969"/>
<dbReference type="Gene3D" id="3.40.50.12370">
    <property type="match status" value="1"/>
</dbReference>
<dbReference type="EMBL" id="JWYV01000027">
    <property type="protein sequence ID" value="KKC98044.1"/>
    <property type="molecule type" value="Genomic_DNA"/>
</dbReference>
<protein>
    <recommendedName>
        <fullName evidence="1">UspA domain-containing protein</fullName>
    </recommendedName>
</protein>
<evidence type="ECO:0000313" key="3">
    <source>
        <dbReference type="Proteomes" id="UP000033633"/>
    </source>
</evidence>
<feature type="domain" description="UspA" evidence="1">
    <location>
        <begin position="211"/>
        <end position="281"/>
    </location>
</feature>
<dbReference type="CDD" id="cd00293">
    <property type="entry name" value="USP-like"/>
    <property type="match status" value="1"/>
</dbReference>
<dbReference type="Proteomes" id="UP000033633">
    <property type="component" value="Unassembled WGS sequence"/>
</dbReference>
<gene>
    <name evidence="2" type="ORF">KY46_20430</name>
</gene>